<name>A0A0F7L4S4_9VIRU</name>
<organism evidence="1">
    <name type="scientific">uncultured marine virus</name>
    <dbReference type="NCBI Taxonomy" id="186617"/>
    <lineage>
        <taxon>Viruses</taxon>
        <taxon>environmental samples</taxon>
    </lineage>
</organism>
<dbReference type="EMBL" id="KR029588">
    <property type="protein sequence ID" value="AKH46965.1"/>
    <property type="molecule type" value="Genomic_DNA"/>
</dbReference>
<reference evidence="1" key="1">
    <citation type="journal article" date="2015" name="Front. Microbiol.">
        <title>Combining genomic sequencing methods to explore viral diversity and reveal potential virus-host interactions.</title>
        <authorList>
            <person name="Chow C.E."/>
            <person name="Winget D.M."/>
            <person name="White R.A.III."/>
            <person name="Hallam S.J."/>
            <person name="Suttle C.A."/>
        </authorList>
    </citation>
    <scope>NUCLEOTIDE SEQUENCE</scope>
    <source>
        <strain evidence="1">Anoxic2_4</strain>
    </source>
</reference>
<dbReference type="Gene3D" id="3.90.70.10">
    <property type="entry name" value="Cysteine proteinases"/>
    <property type="match status" value="1"/>
</dbReference>
<dbReference type="InterPro" id="IPR038765">
    <property type="entry name" value="Papain-like_cys_pep_sf"/>
</dbReference>
<evidence type="ECO:0000313" key="1">
    <source>
        <dbReference type="EMBL" id="AKH46965.1"/>
    </source>
</evidence>
<reference evidence="1" key="2">
    <citation type="submission" date="2015-03" db="EMBL/GenBank/DDBJ databases">
        <authorList>
            <person name="Chow C.-E.T."/>
            <person name="Winget D.M."/>
            <person name="White R.A.III."/>
            <person name="Hallam S.J."/>
            <person name="Suttle C.A."/>
        </authorList>
    </citation>
    <scope>NUCLEOTIDE SEQUENCE</scope>
    <source>
        <strain evidence="1">Anoxic2_4</strain>
    </source>
</reference>
<dbReference type="SUPFAM" id="SSF54001">
    <property type="entry name" value="Cysteine proteinases"/>
    <property type="match status" value="1"/>
</dbReference>
<accession>A0A0F7L4S4</accession>
<proteinExistence type="predicted"/>
<sequence length="325" mass="37447">MYNMFTFLNHFKKIDLPPNIKDGHGFQEITPKEADFILGGRRQALKTILSPERDYSDYLPVHETQKRGFDSFSCVVFSGLNNLEIIFKKQFGFGINYSDRYIAGLIPVKPNYGTNYSKFWDAVREYGLVLEEEYPWGGNNGYEYVVRPPEHLILKGKEVLKDFDIQHEWVDSGGCDPNVLWEALQFGPLQASVNAAATYDGRVSRGTNHSITIYKAIKGKKFFIQDHYRRETYTVPWNFYFGSAKQATLIKKKLVPLVQTPFEKDKHEASKVYAIYGTTACHIEDEYTWAYGSKIGIWEQDKITPLPKPTFDARFTIGDAIKFNH</sequence>
<protein>
    <submittedName>
        <fullName evidence="1">Uncharacterized protein</fullName>
    </submittedName>
</protein>